<dbReference type="SUPFAM" id="SSF52540">
    <property type="entry name" value="P-loop containing nucleoside triphosphate hydrolases"/>
    <property type="match status" value="1"/>
</dbReference>
<dbReference type="OrthoDB" id="25620at2759"/>
<dbReference type="RefSeq" id="XP_022151793.1">
    <property type="nucleotide sequence ID" value="XM_022296101.1"/>
</dbReference>
<proteinExistence type="predicted"/>
<name>A0A6J1DD58_MOMCH</name>
<dbReference type="PANTHER" id="PTHR14241:SF32">
    <property type="entry name" value="VWFA DOMAIN-CONTAINING PROTEIN-RELATED"/>
    <property type="match status" value="1"/>
</dbReference>
<gene>
    <name evidence="4" type="primary">LOC111019687</name>
</gene>
<evidence type="ECO:0000313" key="4">
    <source>
        <dbReference type="RefSeq" id="XP_022151793.1"/>
    </source>
</evidence>
<keyword evidence="2" id="KW-1133">Transmembrane helix</keyword>
<dbReference type="AlphaFoldDB" id="A0A6J1DD58"/>
<keyword evidence="2" id="KW-0812">Transmembrane</keyword>
<protein>
    <submittedName>
        <fullName evidence="4">Uncharacterized protein LOC111019687</fullName>
    </submittedName>
</protein>
<reference evidence="4" key="1">
    <citation type="submission" date="2025-08" db="UniProtKB">
        <authorList>
            <consortium name="RefSeq"/>
        </authorList>
    </citation>
    <scope>IDENTIFICATION</scope>
    <source>
        <strain evidence="4">OHB3-1</strain>
    </source>
</reference>
<dbReference type="GeneID" id="111019687"/>
<feature type="region of interest" description="Disordered" evidence="1">
    <location>
        <begin position="1"/>
        <end position="21"/>
    </location>
</feature>
<keyword evidence="2" id="KW-0472">Membrane</keyword>
<dbReference type="CDD" id="cd00882">
    <property type="entry name" value="Ras_like_GTPase"/>
    <property type="match status" value="1"/>
</dbReference>
<evidence type="ECO:0000256" key="1">
    <source>
        <dbReference type="SAM" id="MobiDB-lite"/>
    </source>
</evidence>
<keyword evidence="3" id="KW-1185">Reference proteome</keyword>
<evidence type="ECO:0000313" key="3">
    <source>
        <dbReference type="Proteomes" id="UP000504603"/>
    </source>
</evidence>
<dbReference type="Proteomes" id="UP000504603">
    <property type="component" value="Unplaced"/>
</dbReference>
<dbReference type="PANTHER" id="PTHR14241">
    <property type="entry name" value="INTERFERON-INDUCED PROTEIN 44"/>
    <property type="match status" value="1"/>
</dbReference>
<dbReference type="KEGG" id="mcha:111019687"/>
<evidence type="ECO:0000256" key="2">
    <source>
        <dbReference type="SAM" id="Phobius"/>
    </source>
</evidence>
<organism evidence="3 4">
    <name type="scientific">Momordica charantia</name>
    <name type="common">Bitter gourd</name>
    <name type="synonym">Balsam pear</name>
    <dbReference type="NCBI Taxonomy" id="3673"/>
    <lineage>
        <taxon>Eukaryota</taxon>
        <taxon>Viridiplantae</taxon>
        <taxon>Streptophyta</taxon>
        <taxon>Embryophyta</taxon>
        <taxon>Tracheophyta</taxon>
        <taxon>Spermatophyta</taxon>
        <taxon>Magnoliopsida</taxon>
        <taxon>eudicotyledons</taxon>
        <taxon>Gunneridae</taxon>
        <taxon>Pentapetalae</taxon>
        <taxon>rosids</taxon>
        <taxon>fabids</taxon>
        <taxon>Cucurbitales</taxon>
        <taxon>Cucurbitaceae</taxon>
        <taxon>Momordiceae</taxon>
        <taxon>Momordica</taxon>
    </lineage>
</organism>
<feature type="transmembrane region" description="Helical" evidence="2">
    <location>
        <begin position="379"/>
        <end position="398"/>
    </location>
</feature>
<accession>A0A6J1DD58</accession>
<sequence length="430" mass="49239">MGGDTVPLSTPSIPHDSDSSQISTQLPILLRGYNKDDQEDVENGWIIGEFDEIESQFSSADLDVEICRRRMNNVRREIFESYDKLRIRSEDLNQAKRKILRYSPGAWIEQVGGMKLSDYDIPRTTSLLLVGPKGSGKSSLINRISKVFEEDHFTLDRAQVSYNSSGEDGTFFLQEYMIPRHSKSFCLYDTRGLSDDSSDNIEMLKQWMTKGVRHGELVTRKSDASSLINRMRCKSKTGRSFSLSRGIRMINFVIFVVDGASVCKSMDGDDDIEKDYAQAITTAFNSPYLSYGDDKPVVVITHGDLLSFWDRVRVRIHLGNLLGIPPTKQIFDIPESYDPVTELSIIDMLHYCLEHSDKYLPLKGWTVLKDHVSFISARIYFITVMVIVIIAAYLYLAYVHRLPEQVEAARDDSKRLEIIWSEIRHMWLDE</sequence>
<dbReference type="Gene3D" id="3.40.50.300">
    <property type="entry name" value="P-loop containing nucleotide triphosphate hydrolases"/>
    <property type="match status" value="1"/>
</dbReference>
<dbReference type="InterPro" id="IPR027417">
    <property type="entry name" value="P-loop_NTPase"/>
</dbReference>